<dbReference type="Pfam" id="PF00583">
    <property type="entry name" value="Acetyltransf_1"/>
    <property type="match status" value="1"/>
</dbReference>
<reference evidence="2 3" key="1">
    <citation type="submission" date="2020-10" db="EMBL/GenBank/DDBJ databases">
        <title>Connecting structure to function with the recovery of over 1000 high-quality activated sludge metagenome-assembled genomes encoding full-length rRNA genes using long-read sequencing.</title>
        <authorList>
            <person name="Singleton C.M."/>
            <person name="Petriglieri F."/>
            <person name="Kristensen J.M."/>
            <person name="Kirkegaard R.H."/>
            <person name="Michaelsen T.Y."/>
            <person name="Andersen M.H."/>
            <person name="Karst S.M."/>
            <person name="Dueholm M.S."/>
            <person name="Nielsen P.H."/>
            <person name="Albertsen M."/>
        </authorList>
    </citation>
    <scope>NUCLEOTIDE SEQUENCE [LARGE SCALE GENOMIC DNA]</scope>
    <source>
        <strain evidence="2">Ribe_18-Q3-R11-54_MAXAC.273</strain>
    </source>
</reference>
<dbReference type="InterPro" id="IPR000182">
    <property type="entry name" value="GNAT_dom"/>
</dbReference>
<dbReference type="InterPro" id="IPR052777">
    <property type="entry name" value="Acetyltransferase_Enz"/>
</dbReference>
<dbReference type="CDD" id="cd04301">
    <property type="entry name" value="NAT_SF"/>
    <property type="match status" value="1"/>
</dbReference>
<dbReference type="Proteomes" id="UP000808337">
    <property type="component" value="Unassembled WGS sequence"/>
</dbReference>
<sequence length="161" mass="18719">MNIDDYIIRPPQTQEEWDEVPKLLLDYRHEFNDSTCFTSFEEEMVNIQNVYNAPGSQLFIAVEESDKKIVGCVALRTVSPGIAEMKRLYVIPSCRGLHLGENLALEILNFAEEKKYTRMVLDTMHEMHAAQKLYQQLGFTKTEPYRDQDPSTVVCYEKKFT</sequence>
<name>A0A9D7SW92_9BACT</name>
<evidence type="ECO:0000313" key="3">
    <source>
        <dbReference type="Proteomes" id="UP000808337"/>
    </source>
</evidence>
<accession>A0A9D7SW92</accession>
<evidence type="ECO:0000259" key="1">
    <source>
        <dbReference type="PROSITE" id="PS51186"/>
    </source>
</evidence>
<feature type="domain" description="N-acetyltransferase" evidence="1">
    <location>
        <begin position="6"/>
        <end position="161"/>
    </location>
</feature>
<dbReference type="PANTHER" id="PTHR43305:SF1">
    <property type="entry name" value="FAMILY N-ACETYLTRANSFERASE, PUTATIVE (AFU_ORTHOLOGUE AFUA_2G01380)-RELATED"/>
    <property type="match status" value="1"/>
</dbReference>
<dbReference type="InterPro" id="IPR016181">
    <property type="entry name" value="Acyl_CoA_acyltransferase"/>
</dbReference>
<comment type="caution">
    <text evidence="2">The sequence shown here is derived from an EMBL/GenBank/DDBJ whole genome shotgun (WGS) entry which is preliminary data.</text>
</comment>
<dbReference type="PROSITE" id="PS51186">
    <property type="entry name" value="GNAT"/>
    <property type="match status" value="1"/>
</dbReference>
<gene>
    <name evidence="2" type="ORF">IPP15_13695</name>
</gene>
<dbReference type="EMBL" id="JADKGY010000020">
    <property type="protein sequence ID" value="MBK9983416.1"/>
    <property type="molecule type" value="Genomic_DNA"/>
</dbReference>
<organism evidence="2 3">
    <name type="scientific">Candidatus Opimibacter skivensis</name>
    <dbReference type="NCBI Taxonomy" id="2982028"/>
    <lineage>
        <taxon>Bacteria</taxon>
        <taxon>Pseudomonadati</taxon>
        <taxon>Bacteroidota</taxon>
        <taxon>Saprospiria</taxon>
        <taxon>Saprospirales</taxon>
        <taxon>Saprospiraceae</taxon>
        <taxon>Candidatus Opimibacter</taxon>
    </lineage>
</organism>
<dbReference type="GO" id="GO:0016747">
    <property type="term" value="F:acyltransferase activity, transferring groups other than amino-acyl groups"/>
    <property type="evidence" value="ECO:0007669"/>
    <property type="project" value="InterPro"/>
</dbReference>
<evidence type="ECO:0000313" key="2">
    <source>
        <dbReference type="EMBL" id="MBK9983416.1"/>
    </source>
</evidence>
<protein>
    <submittedName>
        <fullName evidence="2">GNAT family N-acetyltransferase</fullName>
    </submittedName>
</protein>
<dbReference type="Gene3D" id="3.40.630.30">
    <property type="match status" value="1"/>
</dbReference>
<dbReference type="PANTHER" id="PTHR43305">
    <property type="entry name" value="FAMILY N-ACETYLTRANSFERASE, PUTATIVE (AFU_ORTHOLOGUE AFUA_2G01380)-RELATED"/>
    <property type="match status" value="1"/>
</dbReference>
<dbReference type="AlphaFoldDB" id="A0A9D7SW92"/>
<dbReference type="SUPFAM" id="SSF55729">
    <property type="entry name" value="Acyl-CoA N-acyltransferases (Nat)"/>
    <property type="match status" value="1"/>
</dbReference>
<proteinExistence type="predicted"/>